<name>W6Q730_PENRF</name>
<dbReference type="Proteomes" id="UP000030686">
    <property type="component" value="Unassembled WGS sequence"/>
</dbReference>
<gene>
    <name evidence="2" type="ORF">PROQFM164_S02g002321</name>
</gene>
<feature type="region of interest" description="Disordered" evidence="1">
    <location>
        <begin position="1"/>
        <end position="36"/>
    </location>
</feature>
<dbReference type="AlphaFoldDB" id="W6Q730"/>
<evidence type="ECO:0000256" key="1">
    <source>
        <dbReference type="SAM" id="MobiDB-lite"/>
    </source>
</evidence>
<keyword evidence="3" id="KW-1185">Reference proteome</keyword>
<evidence type="ECO:0000313" key="2">
    <source>
        <dbReference type="EMBL" id="CDM32170.1"/>
    </source>
</evidence>
<dbReference type="EMBL" id="HG792016">
    <property type="protein sequence ID" value="CDM32170.1"/>
    <property type="molecule type" value="Genomic_DNA"/>
</dbReference>
<accession>W6Q730</accession>
<organism evidence="2 3">
    <name type="scientific">Penicillium roqueforti (strain FM164)</name>
    <dbReference type="NCBI Taxonomy" id="1365484"/>
    <lineage>
        <taxon>Eukaryota</taxon>
        <taxon>Fungi</taxon>
        <taxon>Dikarya</taxon>
        <taxon>Ascomycota</taxon>
        <taxon>Pezizomycotina</taxon>
        <taxon>Eurotiomycetes</taxon>
        <taxon>Eurotiomycetidae</taxon>
        <taxon>Eurotiales</taxon>
        <taxon>Aspergillaceae</taxon>
        <taxon>Penicillium</taxon>
    </lineage>
</organism>
<reference evidence="2" key="1">
    <citation type="journal article" date="2014" name="Nat. Commun.">
        <title>Multiple recent horizontal transfers of a large genomic region in cheese making fungi.</title>
        <authorList>
            <person name="Cheeseman K."/>
            <person name="Ropars J."/>
            <person name="Renault P."/>
            <person name="Dupont J."/>
            <person name="Gouzy J."/>
            <person name="Branca A."/>
            <person name="Abraham A.L."/>
            <person name="Ceppi M."/>
            <person name="Conseiller E."/>
            <person name="Debuchy R."/>
            <person name="Malagnac F."/>
            <person name="Goarin A."/>
            <person name="Silar P."/>
            <person name="Lacoste S."/>
            <person name="Sallet E."/>
            <person name="Bensimon A."/>
            <person name="Giraud T."/>
            <person name="Brygoo Y."/>
        </authorList>
    </citation>
    <scope>NUCLEOTIDE SEQUENCE [LARGE SCALE GENOMIC DNA]</scope>
    <source>
        <strain evidence="2">FM164</strain>
    </source>
</reference>
<evidence type="ECO:0000313" key="3">
    <source>
        <dbReference type="Proteomes" id="UP000030686"/>
    </source>
</evidence>
<proteinExistence type="predicted"/>
<feature type="compositionally biased region" description="Low complexity" evidence="1">
    <location>
        <begin position="1"/>
        <end position="17"/>
    </location>
</feature>
<protein>
    <submittedName>
        <fullName evidence="2">Genomic scaffold, ProqFM164S02</fullName>
    </submittedName>
</protein>
<sequence>MSWRPAVSTPASSAAPEPEQRRKRRMESTILVLRTI</sequence>